<dbReference type="EMBL" id="JAVRQU010000018">
    <property type="protein sequence ID" value="KAK5693032.1"/>
    <property type="molecule type" value="Genomic_DNA"/>
</dbReference>
<name>A0AAN7ZRF7_9PEZI</name>
<evidence type="ECO:0000256" key="1">
    <source>
        <dbReference type="SAM" id="MobiDB-lite"/>
    </source>
</evidence>
<proteinExistence type="predicted"/>
<organism evidence="2 3">
    <name type="scientific">Elasticomyces elasticus</name>
    <dbReference type="NCBI Taxonomy" id="574655"/>
    <lineage>
        <taxon>Eukaryota</taxon>
        <taxon>Fungi</taxon>
        <taxon>Dikarya</taxon>
        <taxon>Ascomycota</taxon>
        <taxon>Pezizomycotina</taxon>
        <taxon>Dothideomycetes</taxon>
        <taxon>Dothideomycetidae</taxon>
        <taxon>Mycosphaerellales</taxon>
        <taxon>Teratosphaeriaceae</taxon>
        <taxon>Elasticomyces</taxon>
    </lineage>
</organism>
<evidence type="ECO:0000313" key="3">
    <source>
        <dbReference type="Proteomes" id="UP001310594"/>
    </source>
</evidence>
<gene>
    <name evidence="2" type="ORF">LTR97_010508</name>
</gene>
<evidence type="ECO:0000313" key="2">
    <source>
        <dbReference type="EMBL" id="KAK5693032.1"/>
    </source>
</evidence>
<dbReference type="Proteomes" id="UP001310594">
    <property type="component" value="Unassembled WGS sequence"/>
</dbReference>
<reference evidence="2" key="1">
    <citation type="submission" date="2023-08" db="EMBL/GenBank/DDBJ databases">
        <title>Black Yeasts Isolated from many extreme environments.</title>
        <authorList>
            <person name="Coleine C."/>
            <person name="Stajich J.E."/>
            <person name="Selbmann L."/>
        </authorList>
    </citation>
    <scope>NUCLEOTIDE SEQUENCE</scope>
    <source>
        <strain evidence="2">CCFEE 5810</strain>
    </source>
</reference>
<accession>A0AAN7ZRF7</accession>
<sequence length="90" mass="9676">MAQTRSRTTIMSSQFASKFSSTPAFGTNTPAPSTKVQDHAEAIAAVALAVHKLIKADDHTAADVIRQAGLEAFDKLAFWEALEKAVEETE</sequence>
<feature type="region of interest" description="Disordered" evidence="1">
    <location>
        <begin position="1"/>
        <end position="35"/>
    </location>
</feature>
<protein>
    <submittedName>
        <fullName evidence="2">Uncharacterized protein</fullName>
    </submittedName>
</protein>
<dbReference type="AlphaFoldDB" id="A0AAN7ZRF7"/>
<comment type="caution">
    <text evidence="2">The sequence shown here is derived from an EMBL/GenBank/DDBJ whole genome shotgun (WGS) entry which is preliminary data.</text>
</comment>